<evidence type="ECO:0000313" key="21">
    <source>
        <dbReference type="EMBL" id="CAD7232225.1"/>
    </source>
</evidence>
<evidence type="ECO:0000256" key="11">
    <source>
        <dbReference type="ARBA" id="ARBA00023034"/>
    </source>
</evidence>
<keyword evidence="14 18" id="KW-0464">Manganese</keyword>
<feature type="binding site" evidence="17">
    <location>
        <begin position="75"/>
        <end position="77"/>
    </location>
    <ligand>
        <name>UDP-alpha-D-glucuronate</name>
        <dbReference type="ChEBI" id="CHEBI:58052"/>
    </ligand>
</feature>
<evidence type="ECO:0000256" key="20">
    <source>
        <dbReference type="RuleBase" id="RU363127"/>
    </source>
</evidence>
<evidence type="ECO:0000256" key="3">
    <source>
        <dbReference type="ARBA" id="ARBA00004922"/>
    </source>
</evidence>
<dbReference type="GO" id="GO:0046872">
    <property type="term" value="F:metal ion binding"/>
    <property type="evidence" value="ECO:0007669"/>
    <property type="project" value="UniProtKB-KW"/>
</dbReference>
<feature type="active site" description="Proton donor/acceptor" evidence="16">
    <location>
        <position position="284"/>
    </location>
</feature>
<feature type="site" description="Interaction with galactose moiety of substrate glycoprotein" evidence="19">
    <location>
        <position position="228"/>
    </location>
</feature>
<feature type="binding site" evidence="17">
    <location>
        <position position="168"/>
    </location>
    <ligand>
        <name>UDP-alpha-D-glucuronate</name>
        <dbReference type="ChEBI" id="CHEBI:58052"/>
    </ligand>
</feature>
<comment type="cofactor">
    <cofactor evidence="1 18 20">
        <name>Mn(2+)</name>
        <dbReference type="ChEBI" id="CHEBI:29035"/>
    </cofactor>
</comment>
<dbReference type="FunFam" id="3.90.550.10:FF:000044">
    <property type="entry name" value="Galactosylgalactosylxylosylprotein 3-beta-glucuronosyltransferase"/>
    <property type="match status" value="1"/>
</dbReference>
<dbReference type="AlphaFoldDB" id="A0A7R8WI97"/>
<keyword evidence="13" id="KW-0325">Glycoprotein</keyword>
<dbReference type="EC" id="2.4.1.135" evidence="5 20"/>
<evidence type="ECO:0000256" key="17">
    <source>
        <dbReference type="PIRSR" id="PIRSR605027-2"/>
    </source>
</evidence>
<keyword evidence="11 20" id="KW-0333">Golgi apparatus</keyword>
<evidence type="ECO:0000256" key="15">
    <source>
        <dbReference type="ARBA" id="ARBA00047979"/>
    </source>
</evidence>
<organism evidence="21">
    <name type="scientific">Cyprideis torosa</name>
    <dbReference type="NCBI Taxonomy" id="163714"/>
    <lineage>
        <taxon>Eukaryota</taxon>
        <taxon>Metazoa</taxon>
        <taxon>Ecdysozoa</taxon>
        <taxon>Arthropoda</taxon>
        <taxon>Crustacea</taxon>
        <taxon>Oligostraca</taxon>
        <taxon>Ostracoda</taxon>
        <taxon>Podocopa</taxon>
        <taxon>Podocopida</taxon>
        <taxon>Cytherocopina</taxon>
        <taxon>Cytheroidea</taxon>
        <taxon>Cytherideidae</taxon>
        <taxon>Cyprideis</taxon>
    </lineage>
</organism>
<gene>
    <name evidence="21" type="ORF">CTOB1V02_LOCUS10063</name>
</gene>
<dbReference type="GO" id="GO:0000139">
    <property type="term" value="C:Golgi membrane"/>
    <property type="evidence" value="ECO:0007669"/>
    <property type="project" value="UniProtKB-SubCell"/>
</dbReference>
<dbReference type="EMBL" id="OB664391">
    <property type="protein sequence ID" value="CAD7232225.1"/>
    <property type="molecule type" value="Genomic_DNA"/>
</dbReference>
<keyword evidence="6 20" id="KW-0808">Transferase</keyword>
<dbReference type="CDD" id="cd00218">
    <property type="entry name" value="GlcAT-I"/>
    <property type="match status" value="1"/>
</dbReference>
<dbReference type="Gene3D" id="3.90.550.10">
    <property type="entry name" value="Spore Coat Polysaccharide Biosynthesis Protein SpsA, Chain A"/>
    <property type="match status" value="1"/>
</dbReference>
<feature type="binding site" evidence="18">
    <location>
        <position position="197"/>
    </location>
    <ligand>
        <name>Mn(2+)</name>
        <dbReference type="ChEBI" id="CHEBI:29035"/>
    </ligand>
</feature>
<keyword evidence="7 20" id="KW-0812">Transmembrane</keyword>
<reference evidence="21" key="1">
    <citation type="submission" date="2020-11" db="EMBL/GenBank/DDBJ databases">
        <authorList>
            <person name="Tran Van P."/>
        </authorList>
    </citation>
    <scope>NUCLEOTIDE SEQUENCE</scope>
</reference>
<evidence type="ECO:0000256" key="7">
    <source>
        <dbReference type="ARBA" id="ARBA00022692"/>
    </source>
</evidence>
<evidence type="ECO:0000256" key="10">
    <source>
        <dbReference type="ARBA" id="ARBA00022989"/>
    </source>
</evidence>
<evidence type="ECO:0000256" key="12">
    <source>
        <dbReference type="ARBA" id="ARBA00023136"/>
    </source>
</evidence>
<dbReference type="InterPro" id="IPR005027">
    <property type="entry name" value="Glyco_trans_43"/>
</dbReference>
<comment type="pathway">
    <text evidence="3 20">Protein modification; protein glycosylation.</text>
</comment>
<evidence type="ECO:0000256" key="18">
    <source>
        <dbReference type="PIRSR" id="PIRSR605027-3"/>
    </source>
</evidence>
<evidence type="ECO:0000256" key="16">
    <source>
        <dbReference type="PIRSR" id="PIRSR605027-1"/>
    </source>
</evidence>
<dbReference type="SUPFAM" id="SSF53448">
    <property type="entry name" value="Nucleotide-diphospho-sugar transferases"/>
    <property type="match status" value="1"/>
</dbReference>
<dbReference type="PANTHER" id="PTHR10896">
    <property type="entry name" value="GALACTOSYLGALACTOSYLXYLOSYLPROTEIN 3-BETA-GLUCURONOSYLTRANSFERASE BETA-1,3-GLUCURONYLTRANSFERASE"/>
    <property type="match status" value="1"/>
</dbReference>
<keyword evidence="9 20" id="KW-0735">Signal-anchor</keyword>
<feature type="binding site" evidence="17">
    <location>
        <position position="106"/>
    </location>
    <ligand>
        <name>UDP-alpha-D-glucuronate</name>
        <dbReference type="ChEBI" id="CHEBI:58052"/>
    </ligand>
</feature>
<sequence>MVHWQWFLRRRQLFYGTCCVLILYLIHGALIDSAQEDSQVDLRKELIFLRKQGFFQSKDPGASNAQIPTVFLIMPTYKRPTQIPDLIRQCHTFLAVPSFVWILVEDAPERSDVVSNFLRRCGVPSIHLNAATPEKLKIKTQQRKRPRGNFHGTKCRRHFRFSFFVCVRRIEQRNEGLRWIRENTKGIAGVVYFGDDDNTYEHQLFEEMRDTKRVSVWPVGIAGGVMVEGPIVDPSTGKILKFNAAYKPSRKFPVDMAAFAINARLFHEKPEALFDIPKRDGELEGEILKYFLDSPFDMEPKADFATKILVWHTRTSSAVLTQEKKLKEPSDSHIKYVWT</sequence>
<feature type="binding site" evidence="17">
    <location>
        <position position="173"/>
    </location>
    <ligand>
        <name>UDP-alpha-D-glucuronate</name>
        <dbReference type="ChEBI" id="CHEBI:58052"/>
    </ligand>
</feature>
<protein>
    <recommendedName>
        <fullName evidence="5 20">Galactosylgalactosylxylosylprotein 3-beta-glucuronosyltransferase</fullName>
        <ecNumber evidence="5 20">2.4.1.135</ecNumber>
    </recommendedName>
</protein>
<dbReference type="UniPathway" id="UPA00378"/>
<evidence type="ECO:0000256" key="4">
    <source>
        <dbReference type="ARBA" id="ARBA00007706"/>
    </source>
</evidence>
<evidence type="ECO:0000256" key="2">
    <source>
        <dbReference type="ARBA" id="ARBA00004323"/>
    </source>
</evidence>
<comment type="catalytic activity">
    <reaction evidence="15 20">
        <text>3-O-(beta-D-galactosyl-(1-&gt;3)-beta-D-galactosyl-(1-&gt;4)-beta-D-xylosyl)-L-seryl-[protein] + UDP-alpha-D-glucuronate = 3-O-(beta-D-GlcA-(1-&gt;3)-beta-D-Gal-(1-&gt;3)-beta-D-Gal-(1-&gt;4)-beta-D-Xyl)-L-seryl-[protein] + UDP + H(+)</text>
        <dbReference type="Rhea" id="RHEA:24168"/>
        <dbReference type="Rhea" id="RHEA-COMP:12571"/>
        <dbReference type="Rhea" id="RHEA-COMP:12573"/>
        <dbReference type="ChEBI" id="CHEBI:15378"/>
        <dbReference type="ChEBI" id="CHEBI:58052"/>
        <dbReference type="ChEBI" id="CHEBI:58223"/>
        <dbReference type="ChEBI" id="CHEBI:132090"/>
        <dbReference type="ChEBI" id="CHEBI:132093"/>
        <dbReference type="EC" id="2.4.1.135"/>
    </reaction>
</comment>
<evidence type="ECO:0000256" key="19">
    <source>
        <dbReference type="PIRSR" id="PIRSR605027-4"/>
    </source>
</evidence>
<evidence type="ECO:0000256" key="6">
    <source>
        <dbReference type="ARBA" id="ARBA00022679"/>
    </source>
</evidence>
<keyword evidence="12 20" id="KW-0472">Membrane</keyword>
<comment type="similarity">
    <text evidence="4 20">Belongs to the glycosyltransferase 43 family.</text>
</comment>
<keyword evidence="8 18" id="KW-0479">Metal-binding</keyword>
<dbReference type="GO" id="GO:0005975">
    <property type="term" value="P:carbohydrate metabolic process"/>
    <property type="evidence" value="ECO:0007669"/>
    <property type="project" value="TreeGrafter"/>
</dbReference>
<dbReference type="PANTHER" id="PTHR10896:SF65">
    <property type="entry name" value="GALACTOSYLGALACTOSYLXYLOSYLPROTEIN 3-BETA-GLUCURONOSYLTRANSFERASE 3"/>
    <property type="match status" value="1"/>
</dbReference>
<evidence type="ECO:0000256" key="14">
    <source>
        <dbReference type="ARBA" id="ARBA00023211"/>
    </source>
</evidence>
<dbReference type="InterPro" id="IPR029044">
    <property type="entry name" value="Nucleotide-diphossugar_trans"/>
</dbReference>
<name>A0A7R8WI97_9CRUS</name>
<dbReference type="GO" id="GO:0050650">
    <property type="term" value="P:chondroitin sulfate proteoglycan biosynthetic process"/>
    <property type="evidence" value="ECO:0007669"/>
    <property type="project" value="TreeGrafter"/>
</dbReference>
<evidence type="ECO:0000256" key="1">
    <source>
        <dbReference type="ARBA" id="ARBA00001936"/>
    </source>
</evidence>
<dbReference type="OrthoDB" id="675023at2759"/>
<keyword evidence="10 20" id="KW-1133">Transmembrane helix</keyword>
<evidence type="ECO:0000256" key="9">
    <source>
        <dbReference type="ARBA" id="ARBA00022968"/>
    </source>
</evidence>
<feature type="binding site" evidence="17">
    <location>
        <begin position="312"/>
        <end position="314"/>
    </location>
    <ligand>
        <name>UDP-alpha-D-glucuronate</name>
        <dbReference type="ChEBI" id="CHEBI:58052"/>
    </ligand>
</feature>
<feature type="binding site" evidence="17">
    <location>
        <begin position="195"/>
        <end position="197"/>
    </location>
    <ligand>
        <name>UDP-alpha-D-glucuronate</name>
        <dbReference type="ChEBI" id="CHEBI:58052"/>
    </ligand>
</feature>
<feature type="site" description="Interaction with galactose moiety of substrate glycoprotein" evidence="19">
    <location>
        <position position="322"/>
    </location>
</feature>
<accession>A0A7R8WI97</accession>
<comment type="subcellular location">
    <subcellularLocation>
        <location evidence="2 20">Golgi apparatus membrane</location>
        <topology evidence="2 20">Single-pass type II membrane protein</topology>
    </subcellularLocation>
</comment>
<feature type="transmembrane region" description="Helical" evidence="20">
    <location>
        <begin position="12"/>
        <end position="31"/>
    </location>
</feature>
<evidence type="ECO:0000256" key="13">
    <source>
        <dbReference type="ARBA" id="ARBA00023180"/>
    </source>
</evidence>
<evidence type="ECO:0000256" key="5">
    <source>
        <dbReference type="ARBA" id="ARBA00012641"/>
    </source>
</evidence>
<proteinExistence type="inferred from homology"/>
<dbReference type="Pfam" id="PF03360">
    <property type="entry name" value="Glyco_transf_43"/>
    <property type="match status" value="1"/>
</dbReference>
<evidence type="ECO:0000256" key="8">
    <source>
        <dbReference type="ARBA" id="ARBA00022723"/>
    </source>
</evidence>
<dbReference type="GO" id="GO:0015018">
    <property type="term" value="F:galactosylgalactosylxylosylprotein 3-beta-glucuronosyltransferase activity"/>
    <property type="evidence" value="ECO:0007669"/>
    <property type="project" value="UniProtKB-UniRule"/>
</dbReference>